<comment type="caution">
    <text evidence="5">The sequence shown here is derived from an EMBL/GenBank/DDBJ whole genome shotgun (WGS) entry which is preliminary data.</text>
</comment>
<dbReference type="PANTHER" id="PTHR30231:SF4">
    <property type="entry name" value="PROTEIN NEN2"/>
    <property type="match status" value="1"/>
</dbReference>
<dbReference type="InterPro" id="IPR012337">
    <property type="entry name" value="RNaseH-like_sf"/>
</dbReference>
<dbReference type="Proteomes" id="UP000094329">
    <property type="component" value="Unassembled WGS sequence"/>
</dbReference>
<keyword evidence="6" id="KW-1185">Reference proteome</keyword>
<dbReference type="CDD" id="cd06127">
    <property type="entry name" value="DEDDh"/>
    <property type="match status" value="1"/>
</dbReference>
<keyword evidence="2" id="KW-0378">Hydrolase</keyword>
<protein>
    <recommendedName>
        <fullName evidence="4">Exonuclease domain-containing protein</fullName>
    </recommendedName>
</protein>
<evidence type="ECO:0000313" key="6">
    <source>
        <dbReference type="Proteomes" id="UP000094329"/>
    </source>
</evidence>
<sequence length="169" mass="18742">MDSMAIFLDTETTGLTSDDEIVEIAIIDDSGQTLLNTLVKPVKNTTWPQAQRIHKISPDMVVDAPTLDDLSADIKGIVSGQELVIYNAGFDTKFLKGLLDDAESIQCCMLAWAQYAGEWNDYYNSYKWHKLIVAAAAINYQWSGTAHRALADTLACRAVWDYLKSKASC</sequence>
<keyword evidence="1" id="KW-0540">Nuclease</keyword>
<gene>
    <name evidence="5" type="ORF">BGC07_18275</name>
</gene>
<evidence type="ECO:0000256" key="3">
    <source>
        <dbReference type="ARBA" id="ARBA00022839"/>
    </source>
</evidence>
<dbReference type="PANTHER" id="PTHR30231">
    <property type="entry name" value="DNA POLYMERASE III SUBUNIT EPSILON"/>
    <property type="match status" value="1"/>
</dbReference>
<dbReference type="InterPro" id="IPR013520">
    <property type="entry name" value="Ribonucl_H"/>
</dbReference>
<accession>A0ABX3A0E3</accession>
<dbReference type="Pfam" id="PF00929">
    <property type="entry name" value="RNase_T"/>
    <property type="match status" value="1"/>
</dbReference>
<keyword evidence="3" id="KW-0269">Exonuclease</keyword>
<proteinExistence type="predicted"/>
<dbReference type="InterPro" id="IPR036397">
    <property type="entry name" value="RNaseH_sf"/>
</dbReference>
<name>A0ABX3A0E3_9GAMM</name>
<evidence type="ECO:0000256" key="1">
    <source>
        <dbReference type="ARBA" id="ARBA00022722"/>
    </source>
</evidence>
<dbReference type="SMART" id="SM00479">
    <property type="entry name" value="EXOIII"/>
    <property type="match status" value="1"/>
</dbReference>
<reference evidence="5 6" key="1">
    <citation type="submission" date="2016-08" db="EMBL/GenBank/DDBJ databases">
        <title>Draft genome sequence of Candidatus Piscirickettsia litoralis, from seawater.</title>
        <authorList>
            <person name="Wan X."/>
            <person name="Lee A.J."/>
            <person name="Hou S."/>
            <person name="Donachie S.P."/>
        </authorList>
    </citation>
    <scope>NUCLEOTIDE SEQUENCE [LARGE SCALE GENOMIC DNA]</scope>
    <source>
        <strain evidence="5 6">Y2</strain>
    </source>
</reference>
<dbReference type="Gene3D" id="3.30.420.10">
    <property type="entry name" value="Ribonuclease H-like superfamily/Ribonuclease H"/>
    <property type="match status" value="1"/>
</dbReference>
<dbReference type="SUPFAM" id="SSF53098">
    <property type="entry name" value="Ribonuclease H-like"/>
    <property type="match status" value="1"/>
</dbReference>
<dbReference type="EMBL" id="MDTU01000007">
    <property type="protein sequence ID" value="ODN41093.1"/>
    <property type="molecule type" value="Genomic_DNA"/>
</dbReference>
<evidence type="ECO:0000313" key="5">
    <source>
        <dbReference type="EMBL" id="ODN41093.1"/>
    </source>
</evidence>
<evidence type="ECO:0000259" key="4">
    <source>
        <dbReference type="SMART" id="SM00479"/>
    </source>
</evidence>
<organism evidence="5 6">
    <name type="scientific">Piscirickettsia litoralis</name>
    <dbReference type="NCBI Taxonomy" id="1891921"/>
    <lineage>
        <taxon>Bacteria</taxon>
        <taxon>Pseudomonadati</taxon>
        <taxon>Pseudomonadota</taxon>
        <taxon>Gammaproteobacteria</taxon>
        <taxon>Thiotrichales</taxon>
        <taxon>Piscirickettsiaceae</taxon>
        <taxon>Piscirickettsia</taxon>
    </lineage>
</organism>
<feature type="domain" description="Exonuclease" evidence="4">
    <location>
        <begin position="4"/>
        <end position="169"/>
    </location>
</feature>
<evidence type="ECO:0000256" key="2">
    <source>
        <dbReference type="ARBA" id="ARBA00022801"/>
    </source>
</evidence>